<name>A0A1V6R1R1_9EURO</name>
<organism evidence="1 2">
    <name type="scientific">Penicillium solitum</name>
    <dbReference type="NCBI Taxonomy" id="60172"/>
    <lineage>
        <taxon>Eukaryota</taxon>
        <taxon>Fungi</taxon>
        <taxon>Dikarya</taxon>
        <taxon>Ascomycota</taxon>
        <taxon>Pezizomycotina</taxon>
        <taxon>Eurotiomycetes</taxon>
        <taxon>Eurotiomycetidae</taxon>
        <taxon>Eurotiales</taxon>
        <taxon>Aspergillaceae</taxon>
        <taxon>Penicillium</taxon>
    </lineage>
</organism>
<dbReference type="Proteomes" id="UP000191612">
    <property type="component" value="Unassembled WGS sequence"/>
</dbReference>
<dbReference type="Gene3D" id="1.25.40.10">
    <property type="entry name" value="Tetratricopeptide repeat domain"/>
    <property type="match status" value="1"/>
</dbReference>
<proteinExistence type="predicted"/>
<keyword evidence="2" id="KW-1185">Reference proteome</keyword>
<feature type="non-terminal residue" evidence="1">
    <location>
        <position position="53"/>
    </location>
</feature>
<reference evidence="2" key="1">
    <citation type="journal article" date="2017" name="Nat. Microbiol.">
        <title>Global analysis of biosynthetic gene clusters reveals vast potential of secondary metabolite production in Penicillium species.</title>
        <authorList>
            <person name="Nielsen J.C."/>
            <person name="Grijseels S."/>
            <person name="Prigent S."/>
            <person name="Ji B."/>
            <person name="Dainat J."/>
            <person name="Nielsen K.F."/>
            <person name="Frisvad J.C."/>
            <person name="Workman M."/>
            <person name="Nielsen J."/>
        </authorList>
    </citation>
    <scope>NUCLEOTIDE SEQUENCE [LARGE SCALE GENOMIC DNA]</scope>
    <source>
        <strain evidence="2">IBT 29525</strain>
    </source>
</reference>
<dbReference type="InterPro" id="IPR011990">
    <property type="entry name" value="TPR-like_helical_dom_sf"/>
</dbReference>
<dbReference type="EMBL" id="MDYO01000020">
    <property type="protein sequence ID" value="OQD95410.1"/>
    <property type="molecule type" value="Genomic_DNA"/>
</dbReference>
<comment type="caution">
    <text evidence="1">The sequence shown here is derived from an EMBL/GenBank/DDBJ whole genome shotgun (WGS) entry which is preliminary data.</text>
</comment>
<dbReference type="AlphaFoldDB" id="A0A1V6R1R1"/>
<protein>
    <submittedName>
        <fullName evidence="1">Uncharacterized protein</fullName>
    </submittedName>
</protein>
<accession>A0A1V6R1R1</accession>
<evidence type="ECO:0000313" key="2">
    <source>
        <dbReference type="Proteomes" id="UP000191612"/>
    </source>
</evidence>
<gene>
    <name evidence="1" type="ORF">PENSOL_c020G01441</name>
</gene>
<sequence length="53" mass="5961">MSRKQRMKIGGAEDEDTLDSTAMLAQAYRIEGRWGEAEQLDVQVMETSKTKLG</sequence>
<evidence type="ECO:0000313" key="1">
    <source>
        <dbReference type="EMBL" id="OQD95410.1"/>
    </source>
</evidence>
<dbReference type="STRING" id="60172.A0A1V6R1R1"/>